<dbReference type="PROSITE" id="PS50887">
    <property type="entry name" value="GGDEF"/>
    <property type="match status" value="1"/>
</dbReference>
<dbReference type="CDD" id="cd13706">
    <property type="entry name" value="PBP2_HisK_like_1"/>
    <property type="match status" value="1"/>
</dbReference>
<reference evidence="4 5" key="1">
    <citation type="submission" date="2014-07" db="EMBL/GenBank/DDBJ databases">
        <title>Complete Genome Sequence of Dyella japonica Strain A8 Isolated from Malaysian Tropical Soil.</title>
        <authorList>
            <person name="Hui R.K.H."/>
            <person name="Chen J.-W."/>
            <person name="Chan K.-G."/>
            <person name="Leung F.C.C."/>
        </authorList>
    </citation>
    <scope>NUCLEOTIDE SEQUENCE [LARGE SCALE GENOMIC DNA]</scope>
    <source>
        <strain evidence="4 5">A8</strain>
    </source>
</reference>
<dbReference type="InterPro" id="IPR001633">
    <property type="entry name" value="EAL_dom"/>
</dbReference>
<dbReference type="Pfam" id="PF00990">
    <property type="entry name" value="GGDEF"/>
    <property type="match status" value="1"/>
</dbReference>
<organism evidence="4 5">
    <name type="scientific">Dyella japonica A8</name>
    <dbReference type="NCBI Taxonomy" id="1217721"/>
    <lineage>
        <taxon>Bacteria</taxon>
        <taxon>Pseudomonadati</taxon>
        <taxon>Pseudomonadota</taxon>
        <taxon>Gammaproteobacteria</taxon>
        <taxon>Lysobacterales</taxon>
        <taxon>Rhodanobacteraceae</taxon>
        <taxon>Dyella</taxon>
    </lineage>
</organism>
<dbReference type="InterPro" id="IPR052155">
    <property type="entry name" value="Biofilm_reg_signaling"/>
</dbReference>
<proteinExistence type="predicted"/>
<dbReference type="Gene3D" id="3.20.20.450">
    <property type="entry name" value="EAL domain"/>
    <property type="match status" value="1"/>
</dbReference>
<dbReference type="NCBIfam" id="TIGR00254">
    <property type="entry name" value="GGDEF"/>
    <property type="match status" value="1"/>
</dbReference>
<gene>
    <name evidence="4" type="ORF">HY57_17235</name>
</gene>
<keyword evidence="5" id="KW-1185">Reference proteome</keyword>
<dbReference type="Gene3D" id="3.30.70.270">
    <property type="match status" value="1"/>
</dbReference>
<dbReference type="CDD" id="cd01949">
    <property type="entry name" value="GGDEF"/>
    <property type="match status" value="1"/>
</dbReference>
<dbReference type="AlphaFoldDB" id="A0A075K9H2"/>
<dbReference type="Pfam" id="PF00563">
    <property type="entry name" value="EAL"/>
    <property type="match status" value="1"/>
</dbReference>
<dbReference type="SMART" id="SM00267">
    <property type="entry name" value="GGDEF"/>
    <property type="match status" value="1"/>
</dbReference>
<dbReference type="PANTHER" id="PTHR44757">
    <property type="entry name" value="DIGUANYLATE CYCLASE DGCP"/>
    <property type="match status" value="1"/>
</dbReference>
<sequence>MAATVQATPTTLRVVSDNNYPPYLFIGPDHQPRGYLVDEWKLWEEKTGIHVELVPTNWANAQQMLRDGKADVIELMFRTPEREALYDYSEPYAKVTVGIYVDATISGIDDVDGLHGFEVGVERGDACSEHLRQHGITALKQYSGYTEMIDAVRRRDVRILCMDDYPANYYLYKTGQGTGFNRAFEFYTGEFHRAVLKGHGDTLAVVAEGMKLITGEERDALQRKWMGRPVSYTPYTQIFAYALLLVVIAGMALSVWVFTLRRAVERRTRDLGFLAYHDALTRLPNRALLTDRIDHAIKQGEGARLALFLIGLDHFKRVNESVGHEVGDELIKAMAERLSGIEQAHTVARIGADAFAVTLLGTLDTTTITAAAERMLRLVAKGFAWGDRNIFVSASIGIGIYPGDGSDGASLLRHADAALGQAKREGRARFRFYSASLSSEAQGLLDLGEGLRAALQRDEFVLLYQPQVELRTGKVVGVEALLRWRRDETHVVMPDRFIPYAEETGFISAIGDWVLQEACHRAAHWLRRGWPELRMAVNLSPRQFGSADLYEHVSDALGASGLPPHLLELEITEGSLLQHGTAVSAMLSRLRDLGLSFAIDDFGMGYSSLAYLNRFPIQVLKIDRSFMSGLPDDPKAVSLVSTIVAMGRNMNMRVLAEGVEKLTQWNFLRDVGCDCAQGWYIGPPMTAAEFEEWMALGPSFPPGDGR</sequence>
<keyword evidence="1" id="KW-1133">Transmembrane helix</keyword>
<dbReference type="InterPro" id="IPR029787">
    <property type="entry name" value="Nucleotide_cyclase"/>
</dbReference>
<dbReference type="SUPFAM" id="SSF55073">
    <property type="entry name" value="Nucleotide cyclase"/>
    <property type="match status" value="1"/>
</dbReference>
<dbReference type="PATRIC" id="fig|1217721.7.peg.3540"/>
<dbReference type="InterPro" id="IPR043128">
    <property type="entry name" value="Rev_trsase/Diguanyl_cyclase"/>
</dbReference>
<dbReference type="InterPro" id="IPR000160">
    <property type="entry name" value="GGDEF_dom"/>
</dbReference>
<evidence type="ECO:0000256" key="1">
    <source>
        <dbReference type="SAM" id="Phobius"/>
    </source>
</evidence>
<dbReference type="InterPro" id="IPR035919">
    <property type="entry name" value="EAL_sf"/>
</dbReference>
<dbReference type="EMBL" id="CP008884">
    <property type="protein sequence ID" value="AIF48858.1"/>
    <property type="molecule type" value="Genomic_DNA"/>
</dbReference>
<dbReference type="PROSITE" id="PS50883">
    <property type="entry name" value="EAL"/>
    <property type="match status" value="1"/>
</dbReference>
<name>A0A075K9H2_9GAMM</name>
<dbReference type="PANTHER" id="PTHR44757:SF2">
    <property type="entry name" value="BIOFILM ARCHITECTURE MAINTENANCE PROTEIN MBAA"/>
    <property type="match status" value="1"/>
</dbReference>
<feature type="domain" description="GGDEF" evidence="3">
    <location>
        <begin position="303"/>
        <end position="435"/>
    </location>
</feature>
<evidence type="ECO:0000259" key="3">
    <source>
        <dbReference type="PROSITE" id="PS50887"/>
    </source>
</evidence>
<dbReference type="SMART" id="SM00062">
    <property type="entry name" value="PBPb"/>
    <property type="match status" value="1"/>
</dbReference>
<evidence type="ECO:0000313" key="5">
    <source>
        <dbReference type="Proteomes" id="UP000027987"/>
    </source>
</evidence>
<evidence type="ECO:0008006" key="6">
    <source>
        <dbReference type="Google" id="ProtNLM"/>
    </source>
</evidence>
<dbReference type="Proteomes" id="UP000027987">
    <property type="component" value="Chromosome"/>
</dbReference>
<feature type="transmembrane region" description="Helical" evidence="1">
    <location>
        <begin position="238"/>
        <end position="259"/>
    </location>
</feature>
<keyword evidence="1" id="KW-0812">Transmembrane</keyword>
<dbReference type="CDD" id="cd01948">
    <property type="entry name" value="EAL"/>
    <property type="match status" value="1"/>
</dbReference>
<protein>
    <recommendedName>
        <fullName evidence="6">Diguanylate cyclase</fullName>
    </recommendedName>
</protein>
<keyword evidence="1" id="KW-0472">Membrane</keyword>
<accession>A0A075K9H2</accession>
<dbReference type="STRING" id="1217721.HY57_17235"/>
<dbReference type="Gene3D" id="3.40.190.10">
    <property type="entry name" value="Periplasmic binding protein-like II"/>
    <property type="match status" value="2"/>
</dbReference>
<feature type="domain" description="EAL" evidence="2">
    <location>
        <begin position="444"/>
        <end position="698"/>
    </location>
</feature>
<dbReference type="SUPFAM" id="SSF53850">
    <property type="entry name" value="Periplasmic binding protein-like II"/>
    <property type="match status" value="1"/>
</dbReference>
<dbReference type="KEGG" id="dja:HY57_17235"/>
<dbReference type="RefSeq" id="WP_019466874.1">
    <property type="nucleotide sequence ID" value="NZ_ALOY01000179.1"/>
</dbReference>
<dbReference type="SMART" id="SM00052">
    <property type="entry name" value="EAL"/>
    <property type="match status" value="1"/>
</dbReference>
<dbReference type="HOGENOM" id="CLU_000445_70_20_6"/>
<evidence type="ECO:0000259" key="2">
    <source>
        <dbReference type="PROSITE" id="PS50883"/>
    </source>
</evidence>
<dbReference type="InterPro" id="IPR001638">
    <property type="entry name" value="Solute-binding_3/MltF_N"/>
</dbReference>
<dbReference type="Pfam" id="PF00497">
    <property type="entry name" value="SBP_bac_3"/>
    <property type="match status" value="1"/>
</dbReference>
<evidence type="ECO:0000313" key="4">
    <source>
        <dbReference type="EMBL" id="AIF48858.1"/>
    </source>
</evidence>
<dbReference type="SUPFAM" id="SSF141868">
    <property type="entry name" value="EAL domain-like"/>
    <property type="match status" value="1"/>
</dbReference>